<dbReference type="PANTHER" id="PTHR43130:SF15">
    <property type="entry name" value="THIJ_PFPI FAMILY PROTEIN (AFU_ORTHOLOGUE AFUA_5G14240)"/>
    <property type="match status" value="1"/>
</dbReference>
<sequence>TMAIYLYHHMTVLDYQDPIEMLTTYSTTLRKNYGSLFQSFPESAIDAEFLSHTLNEPVEPMIGPKVIPTGTYKEAIEIGKQYDIVIIPGGMPHHNHFSFSFFLAFNQYPKAKHILIICTGSWYLAETGLLNGQKATTNKNMFKIIQEYTKDLNITWVPKARWVVTDDKKIWMSSGITAG</sequence>
<keyword evidence="3" id="KW-1185">Reference proteome</keyword>
<gene>
    <name evidence="2" type="ORF">K435DRAFT_614993</name>
</gene>
<dbReference type="InterPro" id="IPR002818">
    <property type="entry name" value="DJ-1/PfpI"/>
</dbReference>
<protein>
    <submittedName>
        <fullName evidence="2">Class I glutamine amidotransferase-like protein</fullName>
    </submittedName>
</protein>
<dbReference type="OrthoDB" id="543156at2759"/>
<feature type="domain" description="DJ-1/PfpI" evidence="1">
    <location>
        <begin position="36"/>
        <end position="174"/>
    </location>
</feature>
<accession>A0A4S8KLA7</accession>
<keyword evidence="2" id="KW-0808">Transferase</keyword>
<dbReference type="InterPro" id="IPR029062">
    <property type="entry name" value="Class_I_gatase-like"/>
</dbReference>
<dbReference type="EMBL" id="ML181012">
    <property type="protein sequence ID" value="THU76292.1"/>
    <property type="molecule type" value="Genomic_DNA"/>
</dbReference>
<dbReference type="Proteomes" id="UP000297245">
    <property type="component" value="Unassembled WGS sequence"/>
</dbReference>
<dbReference type="AlphaFoldDB" id="A0A4S8KLA7"/>
<dbReference type="InterPro" id="IPR052158">
    <property type="entry name" value="INH-QAR"/>
</dbReference>
<dbReference type="Pfam" id="PF01965">
    <property type="entry name" value="DJ-1_PfpI"/>
    <property type="match status" value="1"/>
</dbReference>
<evidence type="ECO:0000259" key="1">
    <source>
        <dbReference type="Pfam" id="PF01965"/>
    </source>
</evidence>
<keyword evidence="2" id="KW-0315">Glutamine amidotransferase</keyword>
<reference evidence="2 3" key="1">
    <citation type="journal article" date="2019" name="Nat. Ecol. Evol.">
        <title>Megaphylogeny resolves global patterns of mushroom evolution.</title>
        <authorList>
            <person name="Varga T."/>
            <person name="Krizsan K."/>
            <person name="Foldi C."/>
            <person name="Dima B."/>
            <person name="Sanchez-Garcia M."/>
            <person name="Sanchez-Ramirez S."/>
            <person name="Szollosi G.J."/>
            <person name="Szarkandi J.G."/>
            <person name="Papp V."/>
            <person name="Albert L."/>
            <person name="Andreopoulos W."/>
            <person name="Angelini C."/>
            <person name="Antonin V."/>
            <person name="Barry K.W."/>
            <person name="Bougher N.L."/>
            <person name="Buchanan P."/>
            <person name="Buyck B."/>
            <person name="Bense V."/>
            <person name="Catcheside P."/>
            <person name="Chovatia M."/>
            <person name="Cooper J."/>
            <person name="Damon W."/>
            <person name="Desjardin D."/>
            <person name="Finy P."/>
            <person name="Geml J."/>
            <person name="Haridas S."/>
            <person name="Hughes K."/>
            <person name="Justo A."/>
            <person name="Karasinski D."/>
            <person name="Kautmanova I."/>
            <person name="Kiss B."/>
            <person name="Kocsube S."/>
            <person name="Kotiranta H."/>
            <person name="LaButti K.M."/>
            <person name="Lechner B.E."/>
            <person name="Liimatainen K."/>
            <person name="Lipzen A."/>
            <person name="Lukacs Z."/>
            <person name="Mihaltcheva S."/>
            <person name="Morgado L.N."/>
            <person name="Niskanen T."/>
            <person name="Noordeloos M.E."/>
            <person name="Ohm R.A."/>
            <person name="Ortiz-Santana B."/>
            <person name="Ovrebo C."/>
            <person name="Racz N."/>
            <person name="Riley R."/>
            <person name="Savchenko A."/>
            <person name="Shiryaev A."/>
            <person name="Soop K."/>
            <person name="Spirin V."/>
            <person name="Szebenyi C."/>
            <person name="Tomsovsky M."/>
            <person name="Tulloss R.E."/>
            <person name="Uehling J."/>
            <person name="Grigoriev I.V."/>
            <person name="Vagvolgyi C."/>
            <person name="Papp T."/>
            <person name="Martin F.M."/>
            <person name="Miettinen O."/>
            <person name="Hibbett D.S."/>
            <person name="Nagy L.G."/>
        </authorList>
    </citation>
    <scope>NUCLEOTIDE SEQUENCE [LARGE SCALE GENOMIC DNA]</scope>
    <source>
        <strain evidence="2 3">CBS 962.96</strain>
    </source>
</reference>
<feature type="non-terminal residue" evidence="2">
    <location>
        <position position="1"/>
    </location>
</feature>
<evidence type="ECO:0000313" key="2">
    <source>
        <dbReference type="EMBL" id="THU76292.1"/>
    </source>
</evidence>
<dbReference type="GO" id="GO:0016740">
    <property type="term" value="F:transferase activity"/>
    <property type="evidence" value="ECO:0007669"/>
    <property type="project" value="UniProtKB-KW"/>
</dbReference>
<dbReference type="Gene3D" id="3.40.50.880">
    <property type="match status" value="1"/>
</dbReference>
<evidence type="ECO:0000313" key="3">
    <source>
        <dbReference type="Proteomes" id="UP000297245"/>
    </source>
</evidence>
<dbReference type="PANTHER" id="PTHR43130">
    <property type="entry name" value="ARAC-FAMILY TRANSCRIPTIONAL REGULATOR"/>
    <property type="match status" value="1"/>
</dbReference>
<proteinExistence type="predicted"/>
<name>A0A4S8KLA7_DENBC</name>
<dbReference type="SUPFAM" id="SSF52317">
    <property type="entry name" value="Class I glutamine amidotransferase-like"/>
    <property type="match status" value="1"/>
</dbReference>
<organism evidence="2 3">
    <name type="scientific">Dendrothele bispora (strain CBS 962.96)</name>
    <dbReference type="NCBI Taxonomy" id="1314807"/>
    <lineage>
        <taxon>Eukaryota</taxon>
        <taxon>Fungi</taxon>
        <taxon>Dikarya</taxon>
        <taxon>Basidiomycota</taxon>
        <taxon>Agaricomycotina</taxon>
        <taxon>Agaricomycetes</taxon>
        <taxon>Agaricomycetidae</taxon>
        <taxon>Agaricales</taxon>
        <taxon>Agaricales incertae sedis</taxon>
        <taxon>Dendrothele</taxon>
    </lineage>
</organism>
<feature type="non-terminal residue" evidence="2">
    <location>
        <position position="179"/>
    </location>
</feature>